<dbReference type="Gene3D" id="3.30.40.10">
    <property type="entry name" value="Zinc/RING finger domain, C3HC4 (zinc finger)"/>
    <property type="match status" value="1"/>
</dbReference>
<keyword evidence="2" id="KW-0175">Coiled coil</keyword>
<dbReference type="InterPro" id="IPR001841">
    <property type="entry name" value="Znf_RING"/>
</dbReference>
<evidence type="ECO:0000256" key="1">
    <source>
        <dbReference type="PROSITE-ProRule" id="PRU00175"/>
    </source>
</evidence>
<keyword evidence="6" id="KW-1185">Reference proteome</keyword>
<reference evidence="5" key="1">
    <citation type="journal article" date="2020" name="Stud. Mycol.">
        <title>101 Dothideomycetes genomes: a test case for predicting lifestyles and emergence of pathogens.</title>
        <authorList>
            <person name="Haridas S."/>
            <person name="Albert R."/>
            <person name="Binder M."/>
            <person name="Bloem J."/>
            <person name="Labutti K."/>
            <person name="Salamov A."/>
            <person name="Andreopoulos B."/>
            <person name="Baker S."/>
            <person name="Barry K."/>
            <person name="Bills G."/>
            <person name="Bluhm B."/>
            <person name="Cannon C."/>
            <person name="Castanera R."/>
            <person name="Culley D."/>
            <person name="Daum C."/>
            <person name="Ezra D."/>
            <person name="Gonzalez J."/>
            <person name="Henrissat B."/>
            <person name="Kuo A."/>
            <person name="Liang C."/>
            <person name="Lipzen A."/>
            <person name="Lutzoni F."/>
            <person name="Magnuson J."/>
            <person name="Mondo S."/>
            <person name="Nolan M."/>
            <person name="Ohm R."/>
            <person name="Pangilinan J."/>
            <person name="Park H.-J."/>
            <person name="Ramirez L."/>
            <person name="Alfaro M."/>
            <person name="Sun H."/>
            <person name="Tritt A."/>
            <person name="Yoshinaga Y."/>
            <person name="Zwiers L.-H."/>
            <person name="Turgeon B."/>
            <person name="Goodwin S."/>
            <person name="Spatafora J."/>
            <person name="Crous P."/>
            <person name="Grigoriev I."/>
        </authorList>
    </citation>
    <scope>NUCLEOTIDE SEQUENCE</scope>
    <source>
        <strain evidence="5">CBS 113818</strain>
    </source>
</reference>
<dbReference type="Proteomes" id="UP000799424">
    <property type="component" value="Unassembled WGS sequence"/>
</dbReference>
<feature type="region of interest" description="Disordered" evidence="3">
    <location>
        <begin position="220"/>
        <end position="258"/>
    </location>
</feature>
<dbReference type="EMBL" id="MU006217">
    <property type="protein sequence ID" value="KAF2832533.1"/>
    <property type="molecule type" value="Genomic_DNA"/>
</dbReference>
<dbReference type="AlphaFoldDB" id="A0A6A7AHA8"/>
<sequence length="484" mass="53222">MAAYQPELEILRGSSRRFGYGSDLSQLPAPTPAMTPVAFIAAHTTVDTTLPVNDECPICLDNYAHEDCLLITGITGCTHHIGQKCLEEMLRTRPAEEKRCPLCRTMWIAAGPLVPVSGMRPRFVHGGPLPSSVGSFRSSAAAARPLQERNPAGDVSINNAISHMRMEMELFNSRPEIRNGSPLAPELINLDSDSDSENYAAEVESFNALTRDIEDVRARARNTQISRSQRRQALRDRTAQTGRGAGQRTDSDDGPVASARNFLRQNPFRQSSQTGIGTAAAPIAIPPSSVLTTAPRPSYPARDSSLRPQTRDTFFGRHDALVNRSPPPRDSSGSRDPRDSPQLIVEVSHTSSASSSPDTITPDEPPAAELPGLDVGSAHRNYLLNQRETALNRREAALNQREIALNTHETRLKHREVQVETQVAIPVLEQRVNMLRNRQKGQAVITAPEQRADALLGIVKKQQKEREDLAEKQKAEMEKVTGRE</sequence>
<dbReference type="OrthoDB" id="8062037at2759"/>
<evidence type="ECO:0000256" key="2">
    <source>
        <dbReference type="SAM" id="Coils"/>
    </source>
</evidence>
<evidence type="ECO:0000256" key="3">
    <source>
        <dbReference type="SAM" id="MobiDB-lite"/>
    </source>
</evidence>
<protein>
    <recommendedName>
        <fullName evidence="4">RING-type domain-containing protein</fullName>
    </recommendedName>
</protein>
<keyword evidence="1" id="KW-0862">Zinc</keyword>
<accession>A0A6A7AHA8</accession>
<keyword evidence="1" id="KW-0479">Metal-binding</keyword>
<evidence type="ECO:0000313" key="5">
    <source>
        <dbReference type="EMBL" id="KAF2832533.1"/>
    </source>
</evidence>
<dbReference type="SUPFAM" id="SSF57850">
    <property type="entry name" value="RING/U-box"/>
    <property type="match status" value="1"/>
</dbReference>
<feature type="coiled-coil region" evidence="2">
    <location>
        <begin position="452"/>
        <end position="480"/>
    </location>
</feature>
<dbReference type="InterPro" id="IPR013083">
    <property type="entry name" value="Znf_RING/FYVE/PHD"/>
</dbReference>
<feature type="domain" description="RING-type" evidence="4">
    <location>
        <begin position="56"/>
        <end position="104"/>
    </location>
</feature>
<gene>
    <name evidence="5" type="ORF">CC86DRAFT_425064</name>
</gene>
<name>A0A6A7AHA8_9PLEO</name>
<feature type="region of interest" description="Disordered" evidence="3">
    <location>
        <begin position="287"/>
        <end position="374"/>
    </location>
</feature>
<evidence type="ECO:0000313" key="6">
    <source>
        <dbReference type="Proteomes" id="UP000799424"/>
    </source>
</evidence>
<dbReference type="Pfam" id="PF13639">
    <property type="entry name" value="zf-RING_2"/>
    <property type="match status" value="1"/>
</dbReference>
<dbReference type="GO" id="GO:0008270">
    <property type="term" value="F:zinc ion binding"/>
    <property type="evidence" value="ECO:0007669"/>
    <property type="project" value="UniProtKB-KW"/>
</dbReference>
<dbReference type="PROSITE" id="PS50089">
    <property type="entry name" value="ZF_RING_2"/>
    <property type="match status" value="1"/>
</dbReference>
<keyword evidence="1" id="KW-0863">Zinc-finger</keyword>
<proteinExistence type="predicted"/>
<evidence type="ECO:0000259" key="4">
    <source>
        <dbReference type="PROSITE" id="PS50089"/>
    </source>
</evidence>
<organism evidence="5 6">
    <name type="scientific">Ophiobolus disseminans</name>
    <dbReference type="NCBI Taxonomy" id="1469910"/>
    <lineage>
        <taxon>Eukaryota</taxon>
        <taxon>Fungi</taxon>
        <taxon>Dikarya</taxon>
        <taxon>Ascomycota</taxon>
        <taxon>Pezizomycotina</taxon>
        <taxon>Dothideomycetes</taxon>
        <taxon>Pleosporomycetidae</taxon>
        <taxon>Pleosporales</taxon>
        <taxon>Pleosporineae</taxon>
        <taxon>Phaeosphaeriaceae</taxon>
        <taxon>Ophiobolus</taxon>
    </lineage>
</organism>